<dbReference type="AlphaFoldDB" id="A0A3S3R0V7"/>
<evidence type="ECO:0000256" key="2">
    <source>
        <dbReference type="ARBA" id="ARBA00022729"/>
    </source>
</evidence>
<proteinExistence type="predicted"/>
<feature type="domain" description="Secretion system C-terminal sorting" evidence="6">
    <location>
        <begin position="122"/>
        <end position="183"/>
    </location>
</feature>
<keyword evidence="1" id="KW-0479">Metal-binding</keyword>
<reference evidence="7 8" key="1">
    <citation type="submission" date="2019-01" db="EMBL/GenBank/DDBJ databases">
        <title>Flavobacterium sp. nov.,isolated from freshwater.</title>
        <authorList>
            <person name="Zhang R."/>
            <person name="Du Z.-J."/>
        </authorList>
    </citation>
    <scope>NUCLEOTIDE SEQUENCE [LARGE SCALE GENOMIC DNA]</scope>
    <source>
        <strain evidence="7 8">1E403</strain>
    </source>
</reference>
<dbReference type="NCBIfam" id="TIGR04183">
    <property type="entry name" value="Por_Secre_tail"/>
    <property type="match status" value="1"/>
</dbReference>
<accession>A0A3S3R0V7</accession>
<evidence type="ECO:0000256" key="3">
    <source>
        <dbReference type="ARBA" id="ARBA00023008"/>
    </source>
</evidence>
<dbReference type="InterPro" id="IPR008972">
    <property type="entry name" value="Cupredoxin"/>
</dbReference>
<dbReference type="PANTHER" id="PTHR36507:SF1">
    <property type="entry name" value="BLL1555 PROTEIN"/>
    <property type="match status" value="1"/>
</dbReference>
<dbReference type="RefSeq" id="WP_128389501.1">
    <property type="nucleotide sequence ID" value="NZ_SBII01000004.1"/>
</dbReference>
<dbReference type="GO" id="GO:0005507">
    <property type="term" value="F:copper ion binding"/>
    <property type="evidence" value="ECO:0007669"/>
    <property type="project" value="InterPro"/>
</dbReference>
<dbReference type="GO" id="GO:0009055">
    <property type="term" value="F:electron transfer activity"/>
    <property type="evidence" value="ECO:0007669"/>
    <property type="project" value="InterPro"/>
</dbReference>
<keyword evidence="3" id="KW-0186">Copper</keyword>
<dbReference type="PANTHER" id="PTHR36507">
    <property type="entry name" value="BLL1555 PROTEIN"/>
    <property type="match status" value="1"/>
</dbReference>
<dbReference type="Gene3D" id="2.60.40.420">
    <property type="entry name" value="Cupredoxins - blue copper proteins"/>
    <property type="match status" value="1"/>
</dbReference>
<dbReference type="InterPro" id="IPR052721">
    <property type="entry name" value="ET_Amicyanin"/>
</dbReference>
<evidence type="ECO:0000256" key="1">
    <source>
        <dbReference type="ARBA" id="ARBA00022723"/>
    </source>
</evidence>
<dbReference type="Pfam" id="PF18962">
    <property type="entry name" value="Por_Secre_tail"/>
    <property type="match status" value="1"/>
</dbReference>
<feature type="signal peptide" evidence="4">
    <location>
        <begin position="1"/>
        <end position="18"/>
    </location>
</feature>
<gene>
    <name evidence="7" type="ORF">EPI11_08350</name>
</gene>
<evidence type="ECO:0000256" key="4">
    <source>
        <dbReference type="SAM" id="SignalP"/>
    </source>
</evidence>
<dbReference type="InterPro" id="IPR026444">
    <property type="entry name" value="Secre_tail"/>
</dbReference>
<feature type="domain" description="Blue (type 1) copper" evidence="5">
    <location>
        <begin position="35"/>
        <end position="104"/>
    </location>
</feature>
<dbReference type="Pfam" id="PF00127">
    <property type="entry name" value="Copper-bind"/>
    <property type="match status" value="1"/>
</dbReference>
<name>A0A3S3R0V7_9FLAO</name>
<sequence length="191" mass="20542">MKIKLLLGMLLVSLGLSAQTTHHIDWFMGVTSTDASLTINQGDIVTWTVTDNLPHTITSNAGAANSFNSGNISGNGQTFSHTFANAGVSSYKCNVHAMMQGTITANAVAGVIENNKMKFEYFPNPATDVLTINAGEIIDNIEIYDSTGRQVMNSKSGNATSKVYMANYTAGTYFVKVFIGDKTENITIIKK</sequence>
<keyword evidence="2 4" id="KW-0732">Signal</keyword>
<dbReference type="Proteomes" id="UP000287527">
    <property type="component" value="Unassembled WGS sequence"/>
</dbReference>
<comment type="caution">
    <text evidence="7">The sequence shown here is derived from an EMBL/GenBank/DDBJ whole genome shotgun (WGS) entry which is preliminary data.</text>
</comment>
<evidence type="ECO:0000313" key="7">
    <source>
        <dbReference type="EMBL" id="RWX01022.1"/>
    </source>
</evidence>
<organism evidence="7 8">
    <name type="scientific">Flavobacterium cerinum</name>
    <dbReference type="NCBI Taxonomy" id="2502784"/>
    <lineage>
        <taxon>Bacteria</taxon>
        <taxon>Pseudomonadati</taxon>
        <taxon>Bacteroidota</taxon>
        <taxon>Flavobacteriia</taxon>
        <taxon>Flavobacteriales</taxon>
        <taxon>Flavobacteriaceae</taxon>
        <taxon>Flavobacterium</taxon>
    </lineage>
</organism>
<dbReference type="OrthoDB" id="849076at2"/>
<dbReference type="InterPro" id="IPR000923">
    <property type="entry name" value="BlueCu_1"/>
</dbReference>
<evidence type="ECO:0000259" key="6">
    <source>
        <dbReference type="Pfam" id="PF18962"/>
    </source>
</evidence>
<keyword evidence="8" id="KW-1185">Reference proteome</keyword>
<protein>
    <submittedName>
        <fullName evidence="7">T9SS type A sorting domain-containing protein</fullName>
    </submittedName>
</protein>
<feature type="chain" id="PRO_5018613277" evidence="4">
    <location>
        <begin position="19"/>
        <end position="191"/>
    </location>
</feature>
<evidence type="ECO:0000259" key="5">
    <source>
        <dbReference type="Pfam" id="PF00127"/>
    </source>
</evidence>
<dbReference type="SUPFAM" id="SSF49503">
    <property type="entry name" value="Cupredoxins"/>
    <property type="match status" value="1"/>
</dbReference>
<dbReference type="EMBL" id="SBII01000004">
    <property type="protein sequence ID" value="RWX01022.1"/>
    <property type="molecule type" value="Genomic_DNA"/>
</dbReference>
<evidence type="ECO:0000313" key="8">
    <source>
        <dbReference type="Proteomes" id="UP000287527"/>
    </source>
</evidence>